<dbReference type="InterPro" id="IPR036236">
    <property type="entry name" value="Znf_C2H2_sf"/>
</dbReference>
<proteinExistence type="predicted"/>
<evidence type="ECO:0000256" key="6">
    <source>
        <dbReference type="SAM" id="MobiDB-lite"/>
    </source>
</evidence>
<dbReference type="GO" id="GO:0000981">
    <property type="term" value="F:DNA-binding transcription factor activity, RNA polymerase II-specific"/>
    <property type="evidence" value="ECO:0007669"/>
    <property type="project" value="TreeGrafter"/>
</dbReference>
<dbReference type="SMART" id="SM00355">
    <property type="entry name" value="ZnF_C2H2"/>
    <property type="match status" value="2"/>
</dbReference>
<evidence type="ECO:0000259" key="7">
    <source>
        <dbReference type="PROSITE" id="PS50157"/>
    </source>
</evidence>
<dbReference type="InterPro" id="IPR013087">
    <property type="entry name" value="Znf_C2H2_type"/>
</dbReference>
<evidence type="ECO:0000256" key="3">
    <source>
        <dbReference type="ARBA" id="ARBA00022771"/>
    </source>
</evidence>
<dbReference type="OrthoDB" id="6077919at2759"/>
<evidence type="ECO:0000313" key="8">
    <source>
        <dbReference type="EMBL" id="CAG8489006.1"/>
    </source>
</evidence>
<dbReference type="Proteomes" id="UP000789342">
    <property type="component" value="Unassembled WGS sequence"/>
</dbReference>
<dbReference type="PANTHER" id="PTHR14003:SF20">
    <property type="entry name" value="FINGER DOMAIN PROTEIN, PUTATIVE (AFU_ORTHOLOGUE AFUA_4G10380)-RELATED"/>
    <property type="match status" value="1"/>
</dbReference>
<dbReference type="Gene3D" id="3.30.160.60">
    <property type="entry name" value="Classic Zinc Finger"/>
    <property type="match status" value="2"/>
</dbReference>
<keyword evidence="9" id="KW-1185">Reference proteome</keyword>
<name>A0A9N8WH74_9GLOM</name>
<dbReference type="GO" id="GO:0000785">
    <property type="term" value="C:chromatin"/>
    <property type="evidence" value="ECO:0007669"/>
    <property type="project" value="TreeGrafter"/>
</dbReference>
<feature type="region of interest" description="Disordered" evidence="6">
    <location>
        <begin position="113"/>
        <end position="155"/>
    </location>
</feature>
<dbReference type="PROSITE" id="PS50157">
    <property type="entry name" value="ZINC_FINGER_C2H2_2"/>
    <property type="match status" value="2"/>
</dbReference>
<keyword evidence="1" id="KW-0479">Metal-binding</keyword>
<keyword evidence="4" id="KW-0862">Zinc</keyword>
<dbReference type="SUPFAM" id="SSF57667">
    <property type="entry name" value="beta-beta-alpha zinc fingers"/>
    <property type="match status" value="1"/>
</dbReference>
<dbReference type="GO" id="GO:0005667">
    <property type="term" value="C:transcription regulator complex"/>
    <property type="evidence" value="ECO:0007669"/>
    <property type="project" value="TreeGrafter"/>
</dbReference>
<dbReference type="FunFam" id="3.30.160.60:FF:002343">
    <property type="entry name" value="Zinc finger protein 33A"/>
    <property type="match status" value="1"/>
</dbReference>
<dbReference type="GO" id="GO:0031519">
    <property type="term" value="C:PcG protein complex"/>
    <property type="evidence" value="ECO:0007669"/>
    <property type="project" value="TreeGrafter"/>
</dbReference>
<dbReference type="PANTHER" id="PTHR14003">
    <property type="entry name" value="TRANSCRIPTIONAL REPRESSOR PROTEIN YY"/>
    <property type="match status" value="1"/>
</dbReference>
<sequence>MSESSYHPYPFATGESYQRHEAYGYGSDWEHSVPPYPNDAYYNKTHDTNSSTDFWREDSEESVKQQTGFDESNIDPTFFTDPSMVNPSATFQIDFFKKSTPSDKDEMFRRAERHISIQPNSGRFPKNRESSVNDDDDYYSESSQSPMNSSSNMWRSPLRTSYVNNDGISPNSSTLKQVEKYQYSSYSPSPYKSYTPRALNSSHSRKAPLSLSYLPSPKSLMASFRASTSVDSPKKHACNYCQMRFSRPSTLQTHIYTHTGEKPFKCEEDGCGRCFSVVSNLRRHQKIHLNKKF</sequence>
<dbReference type="AlphaFoldDB" id="A0A9N8WH74"/>
<evidence type="ECO:0000256" key="5">
    <source>
        <dbReference type="PROSITE-ProRule" id="PRU00042"/>
    </source>
</evidence>
<dbReference type="GO" id="GO:0008270">
    <property type="term" value="F:zinc ion binding"/>
    <property type="evidence" value="ECO:0007669"/>
    <property type="project" value="UniProtKB-KW"/>
</dbReference>
<evidence type="ECO:0000256" key="1">
    <source>
        <dbReference type="ARBA" id="ARBA00022723"/>
    </source>
</evidence>
<feature type="region of interest" description="Disordered" evidence="6">
    <location>
        <begin position="49"/>
        <end position="85"/>
    </location>
</feature>
<dbReference type="PROSITE" id="PS00028">
    <property type="entry name" value="ZINC_FINGER_C2H2_1"/>
    <property type="match status" value="2"/>
</dbReference>
<organism evidence="8 9">
    <name type="scientific">Acaulospora morrowiae</name>
    <dbReference type="NCBI Taxonomy" id="94023"/>
    <lineage>
        <taxon>Eukaryota</taxon>
        <taxon>Fungi</taxon>
        <taxon>Fungi incertae sedis</taxon>
        <taxon>Mucoromycota</taxon>
        <taxon>Glomeromycotina</taxon>
        <taxon>Glomeromycetes</taxon>
        <taxon>Diversisporales</taxon>
        <taxon>Acaulosporaceae</taxon>
        <taxon>Acaulospora</taxon>
    </lineage>
</organism>
<dbReference type="EMBL" id="CAJVPV010001181">
    <property type="protein sequence ID" value="CAG8489006.1"/>
    <property type="molecule type" value="Genomic_DNA"/>
</dbReference>
<keyword evidence="3 5" id="KW-0863">Zinc-finger</keyword>
<feature type="compositionally biased region" description="Basic and acidic residues" evidence="6">
    <location>
        <begin position="54"/>
        <end position="63"/>
    </location>
</feature>
<comment type="caution">
    <text evidence="8">The sequence shown here is derived from an EMBL/GenBank/DDBJ whole genome shotgun (WGS) entry which is preliminary data.</text>
</comment>
<protein>
    <submittedName>
        <fullName evidence="8">5967_t:CDS:1</fullName>
    </submittedName>
</protein>
<reference evidence="8" key="1">
    <citation type="submission" date="2021-06" db="EMBL/GenBank/DDBJ databases">
        <authorList>
            <person name="Kallberg Y."/>
            <person name="Tangrot J."/>
            <person name="Rosling A."/>
        </authorList>
    </citation>
    <scope>NUCLEOTIDE SEQUENCE</scope>
    <source>
        <strain evidence="8">CL551</strain>
    </source>
</reference>
<gene>
    <name evidence="8" type="ORF">AMORRO_LOCUS2684</name>
</gene>
<evidence type="ECO:0000313" key="9">
    <source>
        <dbReference type="Proteomes" id="UP000789342"/>
    </source>
</evidence>
<evidence type="ECO:0000256" key="4">
    <source>
        <dbReference type="ARBA" id="ARBA00022833"/>
    </source>
</evidence>
<accession>A0A9N8WH74</accession>
<feature type="compositionally biased region" description="Low complexity" evidence="6">
    <location>
        <begin position="140"/>
        <end position="151"/>
    </location>
</feature>
<keyword evidence="2" id="KW-0677">Repeat</keyword>
<feature type="domain" description="C2H2-type" evidence="7">
    <location>
        <begin position="264"/>
        <end position="293"/>
    </location>
</feature>
<evidence type="ECO:0000256" key="2">
    <source>
        <dbReference type="ARBA" id="ARBA00022737"/>
    </source>
</evidence>
<dbReference type="Pfam" id="PF00096">
    <property type="entry name" value="zf-C2H2"/>
    <property type="match status" value="2"/>
</dbReference>
<feature type="domain" description="C2H2-type" evidence="7">
    <location>
        <begin position="236"/>
        <end position="263"/>
    </location>
</feature>
<dbReference type="GO" id="GO:0000978">
    <property type="term" value="F:RNA polymerase II cis-regulatory region sequence-specific DNA binding"/>
    <property type="evidence" value="ECO:0007669"/>
    <property type="project" value="TreeGrafter"/>
</dbReference>